<keyword evidence="1" id="KW-0175">Coiled coil</keyword>
<proteinExistence type="predicted"/>
<dbReference type="EMBL" id="ON950090">
    <property type="protein sequence ID" value="UUG66733.1"/>
    <property type="molecule type" value="Genomic_DNA"/>
</dbReference>
<reference evidence="2 3" key="1">
    <citation type="submission" date="2022-07" db="EMBL/GenBank/DDBJ databases">
        <authorList>
            <person name="Manohar P."/>
            <person name="Loganathan A."/>
            <person name="Nachimuthu R."/>
            <person name="Ma L."/>
            <person name="Loh B."/>
            <person name="Leptihn S."/>
        </authorList>
    </citation>
    <scope>NUCLEOTIDE SEQUENCE [LARGE SCALE GENOMIC DNA]</scope>
</reference>
<keyword evidence="3" id="KW-1185">Reference proteome</keyword>
<feature type="coiled-coil region" evidence="1">
    <location>
        <begin position="39"/>
        <end position="94"/>
    </location>
</feature>
<accession>A0AAX3BPN8</accession>
<dbReference type="Proteomes" id="UP001300165">
    <property type="component" value="Segment"/>
</dbReference>
<dbReference type="Pfam" id="PF25755">
    <property type="entry name" value="Phage_T3_1_05"/>
    <property type="match status" value="1"/>
</dbReference>
<evidence type="ECO:0000256" key="1">
    <source>
        <dbReference type="SAM" id="Coils"/>
    </source>
</evidence>
<evidence type="ECO:0000313" key="2">
    <source>
        <dbReference type="EMBL" id="UUG66733.1"/>
    </source>
</evidence>
<dbReference type="InterPro" id="IPR058006">
    <property type="entry name" value="1.05"/>
</dbReference>
<protein>
    <recommendedName>
        <fullName evidence="4">Fusion protein</fullName>
    </recommendedName>
</protein>
<gene>
    <name evidence="2" type="ORF">Seera_040</name>
</gene>
<organism evidence="2 3">
    <name type="scientific">Serratia phage Seera</name>
    <dbReference type="NCBI Taxonomy" id="2968245"/>
    <lineage>
        <taxon>Viruses</taxon>
        <taxon>Duplodnaviria</taxon>
        <taxon>Heunggongvirae</taxon>
        <taxon>Uroviricota</taxon>
        <taxon>Caudoviricetes</taxon>
        <taxon>Autographivirales</taxon>
        <taxon>Autotranscriptaviridae</taxon>
        <taxon>Studiervirinae</taxon>
        <taxon>Teetrevirus</taxon>
        <taxon>Teetrevirus Seera</taxon>
    </lineage>
</organism>
<sequence length="169" mass="19509">MITLCVAIVLIAALSIVIAKQRSELIKLGVRYDNANHRRKELDAALGRSTDEVKTLKRQLQYAEQDDKNRCETIRGLREELRELRQTIKERHAIHGIKFVANVPMKGWTPTEFKLGLGKCGLEVASLVWEEKSDRYVLTQRHTDGSRKVFEYKKEDVQGRIEVFYPAVK</sequence>
<evidence type="ECO:0008006" key="4">
    <source>
        <dbReference type="Google" id="ProtNLM"/>
    </source>
</evidence>
<evidence type="ECO:0000313" key="3">
    <source>
        <dbReference type="Proteomes" id="UP001300165"/>
    </source>
</evidence>
<name>A0AAX3BPN8_9CAUD</name>